<evidence type="ECO:0000313" key="2">
    <source>
        <dbReference type="EMBL" id="KAJ8543698.1"/>
    </source>
</evidence>
<feature type="region of interest" description="Disordered" evidence="1">
    <location>
        <begin position="243"/>
        <end position="286"/>
    </location>
</feature>
<evidence type="ECO:0000256" key="1">
    <source>
        <dbReference type="SAM" id="MobiDB-lite"/>
    </source>
</evidence>
<feature type="region of interest" description="Disordered" evidence="1">
    <location>
        <begin position="122"/>
        <end position="151"/>
    </location>
</feature>
<comment type="caution">
    <text evidence="2">The sequence shown here is derived from an EMBL/GenBank/DDBJ whole genome shotgun (WGS) entry which is preliminary data.</text>
</comment>
<keyword evidence="3" id="KW-1185">Reference proteome</keyword>
<name>A0A9Q1LW02_9SOLA</name>
<feature type="compositionally biased region" description="Polar residues" evidence="1">
    <location>
        <begin position="276"/>
        <end position="286"/>
    </location>
</feature>
<feature type="compositionally biased region" description="Polar residues" evidence="1">
    <location>
        <begin position="138"/>
        <end position="151"/>
    </location>
</feature>
<dbReference type="AlphaFoldDB" id="A0A9Q1LW02"/>
<evidence type="ECO:0000313" key="3">
    <source>
        <dbReference type="Proteomes" id="UP001152561"/>
    </source>
</evidence>
<protein>
    <submittedName>
        <fullName evidence="2">Uncharacterized protein</fullName>
    </submittedName>
</protein>
<reference evidence="3" key="1">
    <citation type="journal article" date="2023" name="Proc. Natl. Acad. Sci. U.S.A.">
        <title>Genomic and structural basis for evolution of tropane alkaloid biosynthesis.</title>
        <authorList>
            <person name="Wanga Y.-J."/>
            <person name="Taina T."/>
            <person name="Yua J.-Y."/>
            <person name="Lia J."/>
            <person name="Xua B."/>
            <person name="Chenc J."/>
            <person name="D'Auriad J.C."/>
            <person name="Huanga J.-P."/>
            <person name="Huanga S.-X."/>
        </authorList>
    </citation>
    <scope>NUCLEOTIDE SEQUENCE [LARGE SCALE GENOMIC DNA]</scope>
    <source>
        <strain evidence="3">cv. KIB-2019</strain>
    </source>
</reference>
<dbReference type="Proteomes" id="UP001152561">
    <property type="component" value="Unassembled WGS sequence"/>
</dbReference>
<organism evidence="2 3">
    <name type="scientific">Anisodus acutangulus</name>
    <dbReference type="NCBI Taxonomy" id="402998"/>
    <lineage>
        <taxon>Eukaryota</taxon>
        <taxon>Viridiplantae</taxon>
        <taxon>Streptophyta</taxon>
        <taxon>Embryophyta</taxon>
        <taxon>Tracheophyta</taxon>
        <taxon>Spermatophyta</taxon>
        <taxon>Magnoliopsida</taxon>
        <taxon>eudicotyledons</taxon>
        <taxon>Gunneridae</taxon>
        <taxon>Pentapetalae</taxon>
        <taxon>asterids</taxon>
        <taxon>lamiids</taxon>
        <taxon>Solanales</taxon>
        <taxon>Solanaceae</taxon>
        <taxon>Solanoideae</taxon>
        <taxon>Hyoscyameae</taxon>
        <taxon>Anisodus</taxon>
    </lineage>
</organism>
<gene>
    <name evidence="2" type="ORF">K7X08_025316</name>
</gene>
<sequence length="286" mass="31327">MVRSEMKIRLLMQTLSLLSVNPNPNRQNTYATFSNDGDGQENGSAEVAIVVHEEHERNNDDGKTQTVVEKVHGNVQKPTLYGTVGDKDGKLDAVAVDGNEKTVMEKAQDVHVHGTDTVHVLMPTKNSEDPSKSPERFGTQSPEGVGSQTTEGVERVLWSDQMEEEVQDGEISYDKSYYDCMTSSHQLENVENNEEEVNKSDESLKDINPATVNIAIVFADPNAHVRDQIVNLVQCGAHGITTGDKTPKHVTPSSVHMQAKPHDVSIPSAENRTKTKGNVSANTQAQ</sequence>
<dbReference type="EMBL" id="JAJAGQ010000014">
    <property type="protein sequence ID" value="KAJ8543698.1"/>
    <property type="molecule type" value="Genomic_DNA"/>
</dbReference>
<accession>A0A9Q1LW02</accession>
<feature type="compositionally biased region" description="Basic and acidic residues" evidence="1">
    <location>
        <begin position="126"/>
        <end position="135"/>
    </location>
</feature>
<proteinExistence type="predicted"/>